<keyword evidence="2" id="KW-0175">Coiled coil</keyword>
<dbReference type="EMBL" id="JAGFNY010000009">
    <property type="protein sequence ID" value="MBW7570077.1"/>
    <property type="molecule type" value="Genomic_DNA"/>
</dbReference>
<evidence type="ECO:0000313" key="5">
    <source>
        <dbReference type="Proteomes" id="UP000731465"/>
    </source>
</evidence>
<feature type="signal peptide" evidence="3">
    <location>
        <begin position="1"/>
        <end position="19"/>
    </location>
</feature>
<keyword evidence="5" id="KW-1185">Reference proteome</keyword>
<dbReference type="InterPro" id="IPR003423">
    <property type="entry name" value="OMP_efflux"/>
</dbReference>
<dbReference type="Pfam" id="PF02321">
    <property type="entry name" value="OEP"/>
    <property type="match status" value="2"/>
</dbReference>
<comment type="similarity">
    <text evidence="1">Belongs to the outer membrane factor (OMF) (TC 1.B.17) family.</text>
</comment>
<protein>
    <submittedName>
        <fullName evidence="4">TolC family protein</fullName>
    </submittedName>
</protein>
<feature type="chain" id="PRO_5046310154" evidence="3">
    <location>
        <begin position="20"/>
        <end position="466"/>
    </location>
</feature>
<dbReference type="Gene3D" id="1.20.1600.10">
    <property type="entry name" value="Outer membrane efflux proteins (OEP)"/>
    <property type="match status" value="1"/>
</dbReference>
<evidence type="ECO:0000313" key="4">
    <source>
        <dbReference type="EMBL" id="MBW7570077.1"/>
    </source>
</evidence>
<gene>
    <name evidence="4" type="ORF">J5V48_04120</name>
</gene>
<dbReference type="InterPro" id="IPR010131">
    <property type="entry name" value="MdtP/NodT-like"/>
</dbReference>
<evidence type="ECO:0000256" key="2">
    <source>
        <dbReference type="SAM" id="Coils"/>
    </source>
</evidence>
<accession>A0ABS7DG42</accession>
<reference evidence="4 5" key="1">
    <citation type="submission" date="2021-03" db="EMBL/GenBank/DDBJ databases">
        <title>Succinivibrio sp. nov. isolated from feces of cow.</title>
        <authorList>
            <person name="Choi J.-Y."/>
        </authorList>
    </citation>
    <scope>NUCLEOTIDE SEQUENCE [LARGE SCALE GENOMIC DNA]</scope>
    <source>
        <strain evidence="4 5">AGMB01872</strain>
    </source>
</reference>
<proteinExistence type="inferred from homology"/>
<feature type="coiled-coil region" evidence="2">
    <location>
        <begin position="176"/>
        <end position="203"/>
    </location>
</feature>
<organism evidence="4 5">
    <name type="scientific">Succinivibrio faecicola</name>
    <dbReference type="NCBI Taxonomy" id="2820300"/>
    <lineage>
        <taxon>Bacteria</taxon>
        <taxon>Pseudomonadati</taxon>
        <taxon>Pseudomonadota</taxon>
        <taxon>Gammaproteobacteria</taxon>
        <taxon>Aeromonadales</taxon>
        <taxon>Succinivibrionaceae</taxon>
        <taxon>Succinivibrio</taxon>
    </lineage>
</organism>
<comment type="caution">
    <text evidence="4">The sequence shown here is derived from an EMBL/GenBank/DDBJ whole genome shotgun (WGS) entry which is preliminary data.</text>
</comment>
<dbReference type="PANTHER" id="PTHR30203:SF32">
    <property type="entry name" value="CATION EFFLUX SYSTEM PROTEIN CUSC"/>
    <property type="match status" value="1"/>
</dbReference>
<dbReference type="RefSeq" id="WP_219937295.1">
    <property type="nucleotide sequence ID" value="NZ_JAGFNY010000009.1"/>
</dbReference>
<dbReference type="Gene3D" id="2.20.200.10">
    <property type="entry name" value="Outer membrane efflux proteins (OEP)"/>
    <property type="match status" value="1"/>
</dbReference>
<keyword evidence="3" id="KW-0732">Signal</keyword>
<dbReference type="SUPFAM" id="SSF56954">
    <property type="entry name" value="Outer membrane efflux proteins (OEP)"/>
    <property type="match status" value="1"/>
</dbReference>
<dbReference type="Proteomes" id="UP000731465">
    <property type="component" value="Unassembled WGS sequence"/>
</dbReference>
<dbReference type="PROSITE" id="PS51257">
    <property type="entry name" value="PROKAR_LIPOPROTEIN"/>
    <property type="match status" value="1"/>
</dbReference>
<evidence type="ECO:0000256" key="3">
    <source>
        <dbReference type="SAM" id="SignalP"/>
    </source>
</evidence>
<sequence>MLKKASVALSFAFVSFLLASCSTFFTDYKEPEFEKETFFKGSSRYNGSLIEENYYLAFNDEKLNEIVKKALLNNISLKSSYLNVKKALLNIDLASSDHNIDLSGSLSSSSSRHTDYHDHSVKRSSANFSAAYQVDLFSKLEASDDAALQSFNATAYEYLAMKNTVIATTLKAYWNLAFARQALKIAKEDLADSETRLKLVENKYSAGAADSLDLDDARINHLKVKKQLFLRVQNLKNASNALNVLLGNTVIERIETSNLEDSSIMDFSLSVPAKLLENRPDLKKNEANLRKTYALYNKAKMDFFPDFTLKASLSSGETDTFFRFLENPVATLGAAVTMPFLNFNSLNIKRKQALTDIQIAELAFVDGYINAVSEVYDNIAALDYCSRNLKISEESLTLAENNYRRYFERYQAGLVSLNDFITSADNKRTAKINYLEAKLSRLTKSVDLITALGGGTSMDIQGLTNQ</sequence>
<name>A0ABS7DG42_9GAMM</name>
<dbReference type="PANTHER" id="PTHR30203">
    <property type="entry name" value="OUTER MEMBRANE CATION EFFLUX PROTEIN"/>
    <property type="match status" value="1"/>
</dbReference>
<evidence type="ECO:0000256" key="1">
    <source>
        <dbReference type="ARBA" id="ARBA00007613"/>
    </source>
</evidence>